<feature type="region of interest" description="Disordered" evidence="1">
    <location>
        <begin position="1"/>
        <end position="24"/>
    </location>
</feature>
<reference evidence="2" key="1">
    <citation type="submission" date="2021-11" db="EMBL/GenBank/DDBJ databases">
        <title>Genome sequence.</title>
        <authorList>
            <person name="Sun Q."/>
        </authorList>
    </citation>
    <scope>NUCLEOTIDE SEQUENCE</scope>
    <source>
        <strain evidence="2">JC740</strain>
    </source>
</reference>
<accession>A0ABS8NKG1</accession>
<evidence type="ECO:0000313" key="3">
    <source>
        <dbReference type="Proteomes" id="UP001430306"/>
    </source>
</evidence>
<keyword evidence="3" id="KW-1185">Reference proteome</keyword>
<dbReference type="EMBL" id="JAJKFW010000025">
    <property type="protein sequence ID" value="MCC9644045.1"/>
    <property type="molecule type" value="Genomic_DNA"/>
</dbReference>
<evidence type="ECO:0000256" key="1">
    <source>
        <dbReference type="SAM" id="MobiDB-lite"/>
    </source>
</evidence>
<name>A0ABS8NKG1_9BACT</name>
<proteinExistence type="predicted"/>
<comment type="caution">
    <text evidence="2">The sequence shown here is derived from an EMBL/GenBank/DDBJ whole genome shotgun (WGS) entry which is preliminary data.</text>
</comment>
<sequence>MSSSEPDSAANTTSSEAGSASAMTSSSVVRLSRSKQTWTGAGSAAGFVLRYLPPMKRLLVDVLGNEKDAERALAILISHLVKAGYSGHDQGRLRDFLILGLRSAAKARATEMETQAKQESSSNAEIQLNLEIAKTESKHWLRYWRDGLMDRTWRALERVQHADRIRLVRAGHEPVSDTSESVNEPNQDLVHDVLRIVTDHSGESSEVIAGRVAELAERQVTAEEVKRQLPLARALFAQLLADEIMLTLENADAAAIQDEIQRLGLKKAFAGLRVKS</sequence>
<evidence type="ECO:0000313" key="2">
    <source>
        <dbReference type="EMBL" id="MCC9644045.1"/>
    </source>
</evidence>
<dbReference type="Proteomes" id="UP001430306">
    <property type="component" value="Unassembled WGS sequence"/>
</dbReference>
<protein>
    <submittedName>
        <fullName evidence="2">Uncharacterized protein</fullName>
    </submittedName>
</protein>
<organism evidence="2 3">
    <name type="scientific">Rhodopirellula halodulae</name>
    <dbReference type="NCBI Taxonomy" id="2894198"/>
    <lineage>
        <taxon>Bacteria</taxon>
        <taxon>Pseudomonadati</taxon>
        <taxon>Planctomycetota</taxon>
        <taxon>Planctomycetia</taxon>
        <taxon>Pirellulales</taxon>
        <taxon>Pirellulaceae</taxon>
        <taxon>Rhodopirellula</taxon>
    </lineage>
</organism>
<gene>
    <name evidence="2" type="ORF">LOC71_17315</name>
</gene>